<evidence type="ECO:0000256" key="1">
    <source>
        <dbReference type="SAM" id="MobiDB-lite"/>
    </source>
</evidence>
<dbReference type="GeneID" id="68095725"/>
<reference evidence="2 3" key="1">
    <citation type="journal article" date="2018" name="BMC Genomics">
        <title>The genome of Naegleria lovaniensis, the basis for a comparative approach to unravel pathogenicity factors of the human pathogenic amoeba N. fowleri.</title>
        <authorList>
            <person name="Liechti N."/>
            <person name="Schurch N."/>
            <person name="Bruggmann R."/>
            <person name="Wittwer M."/>
        </authorList>
    </citation>
    <scope>NUCLEOTIDE SEQUENCE [LARGE SCALE GENOMIC DNA]</scope>
    <source>
        <strain evidence="2 3">ATCC 30569</strain>
    </source>
</reference>
<sequence>MPPKRGKNNLAKKQRLPGKRNSNNNVDTPLHVNNSSKSPSTIEFLDDGKRTLFINPYHRKDDDNSDTCSVHDDSLLIMMDSIQHPTFSSSVPSPNTVDGNNTGDKSSSLLNAATPTTHDDSSLCIESASSSLKRTLSRRSSRKEINYNEQNSDDEDGEAELNKPRRRKKKKQDEDPEARVYDDEDELSAATCIRVNQLPRVFQKIMNALKPNVAYETYAVQTLLLNCALDTENFHDEESLVDFVTHVISTNPQFAIKGMKSWQDPPISGSNMP</sequence>
<dbReference type="Proteomes" id="UP000816034">
    <property type="component" value="Unassembled WGS sequence"/>
</dbReference>
<proteinExistence type="predicted"/>
<name>A0AA88GRC6_NAELO</name>
<evidence type="ECO:0000313" key="2">
    <source>
        <dbReference type="EMBL" id="KAG2385455.1"/>
    </source>
</evidence>
<feature type="compositionally biased region" description="Polar residues" evidence="1">
    <location>
        <begin position="86"/>
        <end position="116"/>
    </location>
</feature>
<gene>
    <name evidence="2" type="ORF">C9374_003270</name>
</gene>
<comment type="caution">
    <text evidence="2">The sequence shown here is derived from an EMBL/GenBank/DDBJ whole genome shotgun (WGS) entry which is preliminary data.</text>
</comment>
<keyword evidence="3" id="KW-1185">Reference proteome</keyword>
<dbReference type="RefSeq" id="XP_044549448.1">
    <property type="nucleotide sequence ID" value="XM_044692780.1"/>
</dbReference>
<protein>
    <submittedName>
        <fullName evidence="2">Uncharacterized protein</fullName>
    </submittedName>
</protein>
<evidence type="ECO:0000313" key="3">
    <source>
        <dbReference type="Proteomes" id="UP000816034"/>
    </source>
</evidence>
<feature type="region of interest" description="Disordered" evidence="1">
    <location>
        <begin position="135"/>
        <end position="182"/>
    </location>
</feature>
<dbReference type="EMBL" id="PYSW02000018">
    <property type="protein sequence ID" value="KAG2385455.1"/>
    <property type="molecule type" value="Genomic_DNA"/>
</dbReference>
<feature type="compositionally biased region" description="Polar residues" evidence="1">
    <location>
        <begin position="20"/>
        <end position="41"/>
    </location>
</feature>
<feature type="compositionally biased region" description="Basic residues" evidence="1">
    <location>
        <begin position="1"/>
        <end position="18"/>
    </location>
</feature>
<feature type="compositionally biased region" description="Basic and acidic residues" evidence="1">
    <location>
        <begin position="171"/>
        <end position="181"/>
    </location>
</feature>
<accession>A0AA88GRC6</accession>
<dbReference type="AlphaFoldDB" id="A0AA88GRC6"/>
<organism evidence="2 3">
    <name type="scientific">Naegleria lovaniensis</name>
    <name type="common">Amoeba</name>
    <dbReference type="NCBI Taxonomy" id="51637"/>
    <lineage>
        <taxon>Eukaryota</taxon>
        <taxon>Discoba</taxon>
        <taxon>Heterolobosea</taxon>
        <taxon>Tetramitia</taxon>
        <taxon>Eutetramitia</taxon>
        <taxon>Vahlkampfiidae</taxon>
        <taxon>Naegleria</taxon>
    </lineage>
</organism>
<feature type="region of interest" description="Disordered" evidence="1">
    <location>
        <begin position="86"/>
        <end position="123"/>
    </location>
</feature>
<feature type="region of interest" description="Disordered" evidence="1">
    <location>
        <begin position="1"/>
        <end position="43"/>
    </location>
</feature>